<keyword evidence="3" id="KW-1185">Reference proteome</keyword>
<evidence type="ECO:0000256" key="1">
    <source>
        <dbReference type="SAM" id="MobiDB-lite"/>
    </source>
</evidence>
<feature type="compositionally biased region" description="Basic residues" evidence="1">
    <location>
        <begin position="21"/>
        <end position="30"/>
    </location>
</feature>
<proteinExistence type="predicted"/>
<organism evidence="2 3">
    <name type="scientific">Colletotrichum orbiculare (strain 104-T / ATCC 96160 / CBS 514.97 / LARS 414 / MAFF 240422)</name>
    <name type="common">Cucumber anthracnose fungus</name>
    <name type="synonym">Colletotrichum lagenarium</name>
    <dbReference type="NCBI Taxonomy" id="1213857"/>
    <lineage>
        <taxon>Eukaryota</taxon>
        <taxon>Fungi</taxon>
        <taxon>Dikarya</taxon>
        <taxon>Ascomycota</taxon>
        <taxon>Pezizomycotina</taxon>
        <taxon>Sordariomycetes</taxon>
        <taxon>Hypocreomycetidae</taxon>
        <taxon>Glomerellales</taxon>
        <taxon>Glomerellaceae</taxon>
        <taxon>Colletotrichum</taxon>
        <taxon>Colletotrichum orbiculare species complex</taxon>
    </lineage>
</organism>
<reference evidence="3" key="2">
    <citation type="journal article" date="2019" name="Mol. Plant Microbe Interact.">
        <title>Genome sequence resources for four phytopathogenic fungi from the Colletotrichum orbiculare species complex.</title>
        <authorList>
            <person name="Gan P."/>
            <person name="Tsushima A."/>
            <person name="Narusaka M."/>
            <person name="Narusaka Y."/>
            <person name="Takano Y."/>
            <person name="Kubo Y."/>
            <person name="Shirasu K."/>
        </authorList>
    </citation>
    <scope>GENOME REANNOTATION</scope>
    <source>
        <strain evidence="3">104-T / ATCC 96160 / CBS 514.97 / LARS 414 / MAFF 240422</strain>
    </source>
</reference>
<reference evidence="3" key="1">
    <citation type="journal article" date="2013" name="New Phytol.">
        <title>Comparative genomic and transcriptomic analyses reveal the hemibiotrophic stage shift of Colletotrichum fungi.</title>
        <authorList>
            <person name="Gan P."/>
            <person name="Ikeda K."/>
            <person name="Irieda H."/>
            <person name="Narusaka M."/>
            <person name="O'Connell R.J."/>
            <person name="Narusaka Y."/>
            <person name="Takano Y."/>
            <person name="Kubo Y."/>
            <person name="Shirasu K."/>
        </authorList>
    </citation>
    <scope>NUCLEOTIDE SEQUENCE [LARGE SCALE GENOMIC DNA]</scope>
    <source>
        <strain evidence="3">104-T / ATCC 96160 / CBS 514.97 / LARS 414 / MAFF 240422</strain>
    </source>
</reference>
<dbReference type="Proteomes" id="UP000014480">
    <property type="component" value="Unassembled WGS sequence"/>
</dbReference>
<dbReference type="PANTHER" id="PTHR36847">
    <property type="entry name" value="AMIDOLIGASE ENZYME"/>
    <property type="match status" value="1"/>
</dbReference>
<evidence type="ECO:0000313" key="3">
    <source>
        <dbReference type="Proteomes" id="UP000014480"/>
    </source>
</evidence>
<name>A0A484G4N1_COLOR</name>
<dbReference type="Pfam" id="PF12224">
    <property type="entry name" value="Amidoligase_2"/>
    <property type="match status" value="1"/>
</dbReference>
<dbReference type="STRING" id="1213857.A0A484G4N1"/>
<sequence length="313" mass="35552">MPDLHIQRRKQESRLQCTPRRGVKSSKSKAHPSGAAHITTPRSALVPYLVPHAKSDPLIVHKRHPEHYDKWWITKDGSLRDGIGDPMQELPIEAVSPVMAIMEDWEDEIDTFWTAMRVVFHMPRQDDCCGSHIHVSGGHNTPFSLSQVKIIAFGVVLYEPLIQQLLMANRTNNRYCVANTMHSAQLSACRGNRRETARLIRNARNAGDLCGIMQDDRYVLWNFANTLPNKSGTIEFRGGRCLRGEVRTKRWIACTVSLVDAILRMNNIKRPGEVTLSHWTPDSLYAAVKKSARALDLRGSLPDDYRILNETQR</sequence>
<dbReference type="EMBL" id="AMCV02000004">
    <property type="protein sequence ID" value="TDZ24840.1"/>
    <property type="molecule type" value="Genomic_DNA"/>
</dbReference>
<dbReference type="AlphaFoldDB" id="A0A484G4N1"/>
<protein>
    <recommendedName>
        <fullName evidence="4">Swim zinc finger domain protein</fullName>
    </recommendedName>
</protein>
<dbReference type="PANTHER" id="PTHR36847:SF1">
    <property type="entry name" value="AMIDOLIGASE ENZYME"/>
    <property type="match status" value="1"/>
</dbReference>
<dbReference type="InterPro" id="IPR022025">
    <property type="entry name" value="Amidoligase_2"/>
</dbReference>
<dbReference type="OrthoDB" id="5291055at2759"/>
<feature type="compositionally biased region" description="Basic and acidic residues" evidence="1">
    <location>
        <begin position="1"/>
        <end position="13"/>
    </location>
</feature>
<evidence type="ECO:0000313" key="2">
    <source>
        <dbReference type="EMBL" id="TDZ24840.1"/>
    </source>
</evidence>
<evidence type="ECO:0008006" key="4">
    <source>
        <dbReference type="Google" id="ProtNLM"/>
    </source>
</evidence>
<feature type="region of interest" description="Disordered" evidence="1">
    <location>
        <begin position="1"/>
        <end position="37"/>
    </location>
</feature>
<gene>
    <name evidence="2" type="ORF">Cob_v002509</name>
</gene>
<accession>A0A484G4N1</accession>
<comment type="caution">
    <text evidence="2">The sequence shown here is derived from an EMBL/GenBank/DDBJ whole genome shotgun (WGS) entry which is preliminary data.</text>
</comment>